<protein>
    <submittedName>
        <fullName evidence="2">Uncharacterized protein</fullName>
    </submittedName>
</protein>
<dbReference type="EMBL" id="JAIWYP010000007">
    <property type="protein sequence ID" value="KAH3794988.1"/>
    <property type="molecule type" value="Genomic_DNA"/>
</dbReference>
<keyword evidence="3" id="KW-1185">Reference proteome</keyword>
<dbReference type="AlphaFoldDB" id="A0A9D4J432"/>
<evidence type="ECO:0000313" key="2">
    <source>
        <dbReference type="EMBL" id="KAH3794988.1"/>
    </source>
</evidence>
<evidence type="ECO:0000256" key="1">
    <source>
        <dbReference type="SAM" id="MobiDB-lite"/>
    </source>
</evidence>
<comment type="caution">
    <text evidence="2">The sequence shown here is derived from an EMBL/GenBank/DDBJ whole genome shotgun (WGS) entry which is preliminary data.</text>
</comment>
<organism evidence="2 3">
    <name type="scientific">Dreissena polymorpha</name>
    <name type="common">Zebra mussel</name>
    <name type="synonym">Mytilus polymorpha</name>
    <dbReference type="NCBI Taxonomy" id="45954"/>
    <lineage>
        <taxon>Eukaryota</taxon>
        <taxon>Metazoa</taxon>
        <taxon>Spiralia</taxon>
        <taxon>Lophotrochozoa</taxon>
        <taxon>Mollusca</taxon>
        <taxon>Bivalvia</taxon>
        <taxon>Autobranchia</taxon>
        <taxon>Heteroconchia</taxon>
        <taxon>Euheterodonta</taxon>
        <taxon>Imparidentia</taxon>
        <taxon>Neoheterodontei</taxon>
        <taxon>Myida</taxon>
        <taxon>Dreissenoidea</taxon>
        <taxon>Dreissenidae</taxon>
        <taxon>Dreissena</taxon>
    </lineage>
</organism>
<reference evidence="2" key="1">
    <citation type="journal article" date="2019" name="bioRxiv">
        <title>The Genome of the Zebra Mussel, Dreissena polymorpha: A Resource for Invasive Species Research.</title>
        <authorList>
            <person name="McCartney M.A."/>
            <person name="Auch B."/>
            <person name="Kono T."/>
            <person name="Mallez S."/>
            <person name="Zhang Y."/>
            <person name="Obille A."/>
            <person name="Becker A."/>
            <person name="Abrahante J.E."/>
            <person name="Garbe J."/>
            <person name="Badalamenti J.P."/>
            <person name="Herman A."/>
            <person name="Mangelson H."/>
            <person name="Liachko I."/>
            <person name="Sullivan S."/>
            <person name="Sone E.D."/>
            <person name="Koren S."/>
            <person name="Silverstein K.A.T."/>
            <person name="Beckman K.B."/>
            <person name="Gohl D.M."/>
        </authorList>
    </citation>
    <scope>NUCLEOTIDE SEQUENCE</scope>
    <source>
        <strain evidence="2">Duluth1</strain>
        <tissue evidence="2">Whole animal</tissue>
    </source>
</reference>
<proteinExistence type="predicted"/>
<feature type="region of interest" description="Disordered" evidence="1">
    <location>
        <begin position="31"/>
        <end position="61"/>
    </location>
</feature>
<sequence>MWRLSGRERFHEDKTINVTSRLKQDVFVKHNLAQTNQPTNQQTNQQTNRQGKNNMSPTTIVGDIKSPTPWWPYIIGTNFLTKFHEDRNINVAYRVLTRQTLTLHN</sequence>
<feature type="compositionally biased region" description="Low complexity" evidence="1">
    <location>
        <begin position="31"/>
        <end position="54"/>
    </location>
</feature>
<evidence type="ECO:0000313" key="3">
    <source>
        <dbReference type="Proteomes" id="UP000828390"/>
    </source>
</evidence>
<accession>A0A9D4J432</accession>
<reference evidence="2" key="2">
    <citation type="submission" date="2020-11" db="EMBL/GenBank/DDBJ databases">
        <authorList>
            <person name="McCartney M.A."/>
            <person name="Auch B."/>
            <person name="Kono T."/>
            <person name="Mallez S."/>
            <person name="Becker A."/>
            <person name="Gohl D.M."/>
            <person name="Silverstein K.A.T."/>
            <person name="Koren S."/>
            <person name="Bechman K.B."/>
            <person name="Herman A."/>
            <person name="Abrahante J.E."/>
            <person name="Garbe J."/>
        </authorList>
    </citation>
    <scope>NUCLEOTIDE SEQUENCE</scope>
    <source>
        <strain evidence="2">Duluth1</strain>
        <tissue evidence="2">Whole animal</tissue>
    </source>
</reference>
<name>A0A9D4J432_DREPO</name>
<dbReference type="Proteomes" id="UP000828390">
    <property type="component" value="Unassembled WGS sequence"/>
</dbReference>
<gene>
    <name evidence="2" type="ORF">DPMN_148531</name>
</gene>